<evidence type="ECO:0000256" key="1">
    <source>
        <dbReference type="ARBA" id="ARBA00004515"/>
    </source>
</evidence>
<comment type="function">
    <text evidence="15">Catalyzes the ATP-dependent phosphorylation of the 3-deoxy-D-manno-octulosonic acid (Kdo) residue in Kdo-lipid IV(A) at the 4-OH position.</text>
</comment>
<evidence type="ECO:0000256" key="13">
    <source>
        <dbReference type="ARBA" id="ARBA00029511"/>
    </source>
</evidence>
<evidence type="ECO:0000256" key="14">
    <source>
        <dbReference type="ARBA" id="ARBA00034417"/>
    </source>
</evidence>
<comment type="catalytic activity">
    <reaction evidence="14 15">
        <text>an alpha-Kdo-(2-&gt;6)-lipid IVA + ATP = a 4-O-phospho-alpha-Kdo-(2-&gt;6)-lipid IVA + ADP + H(+)</text>
        <dbReference type="Rhea" id="RHEA:74271"/>
        <dbReference type="ChEBI" id="CHEBI:15378"/>
        <dbReference type="ChEBI" id="CHEBI:30616"/>
        <dbReference type="ChEBI" id="CHEBI:176428"/>
        <dbReference type="ChEBI" id="CHEBI:193140"/>
        <dbReference type="ChEBI" id="CHEBI:456216"/>
        <dbReference type="EC" id="2.7.1.166"/>
    </reaction>
</comment>
<dbReference type="Gene3D" id="1.10.510.10">
    <property type="entry name" value="Transferase(Phosphotransferase) domain 1"/>
    <property type="match status" value="1"/>
</dbReference>
<evidence type="ECO:0000313" key="18">
    <source>
        <dbReference type="Proteomes" id="UP001528411"/>
    </source>
</evidence>
<evidence type="ECO:0000256" key="15">
    <source>
        <dbReference type="HAMAP-Rule" id="MF_00521"/>
    </source>
</evidence>
<keyword evidence="10 15" id="KW-0067">ATP-binding</keyword>
<protein>
    <recommendedName>
        <fullName evidence="13 15">3-deoxy-D-manno-octulosonic acid kinase</fullName>
        <shortName evidence="15">Kdo kinase</shortName>
        <ecNumber evidence="4 15">2.7.1.166</ecNumber>
    </recommendedName>
</protein>
<evidence type="ECO:0000256" key="8">
    <source>
        <dbReference type="ARBA" id="ARBA00022741"/>
    </source>
</evidence>
<keyword evidence="8 15" id="KW-0547">Nucleotide-binding</keyword>
<dbReference type="GO" id="GO:0016301">
    <property type="term" value="F:kinase activity"/>
    <property type="evidence" value="ECO:0007669"/>
    <property type="project" value="UniProtKB-KW"/>
</dbReference>
<keyword evidence="12 15" id="KW-0472">Membrane</keyword>
<feature type="domain" description="Protein kinase" evidence="16">
    <location>
        <begin position="4"/>
        <end position="211"/>
    </location>
</feature>
<organism evidence="17 18">
    <name type="scientific">Psychrosphaera algicola</name>
    <dbReference type="NCBI Taxonomy" id="3023714"/>
    <lineage>
        <taxon>Bacteria</taxon>
        <taxon>Pseudomonadati</taxon>
        <taxon>Pseudomonadota</taxon>
        <taxon>Gammaproteobacteria</taxon>
        <taxon>Alteromonadales</taxon>
        <taxon>Pseudoalteromonadaceae</taxon>
        <taxon>Psychrosphaera</taxon>
    </lineage>
</organism>
<comment type="similarity">
    <text evidence="3 15">Belongs to the protein kinase superfamily. KdkA/RfaP family.</text>
</comment>
<evidence type="ECO:0000256" key="10">
    <source>
        <dbReference type="ARBA" id="ARBA00022840"/>
    </source>
</evidence>
<comment type="pathway">
    <text evidence="2 15">Bacterial outer membrane biogenesis; LPS core biosynthesis.</text>
</comment>
<evidence type="ECO:0000313" key="17">
    <source>
        <dbReference type="EMBL" id="MDC2889866.1"/>
    </source>
</evidence>
<accession>A0ABT5FGI5</accession>
<dbReference type="HAMAP" id="MF_00521">
    <property type="entry name" value="KDO_kinase"/>
    <property type="match status" value="1"/>
</dbReference>
<evidence type="ECO:0000256" key="4">
    <source>
        <dbReference type="ARBA" id="ARBA00011988"/>
    </source>
</evidence>
<feature type="active site" evidence="15">
    <location>
        <position position="142"/>
    </location>
</feature>
<dbReference type="InterPro" id="IPR000719">
    <property type="entry name" value="Prot_kinase_dom"/>
</dbReference>
<dbReference type="SUPFAM" id="SSF56112">
    <property type="entry name" value="Protein kinase-like (PK-like)"/>
    <property type="match status" value="1"/>
</dbReference>
<comment type="subcellular location">
    <subcellularLocation>
        <location evidence="1 15">Cell inner membrane</location>
        <topology evidence="1 15">Peripheral membrane protein</topology>
        <orientation evidence="1 15">Cytoplasmic side</orientation>
    </subcellularLocation>
</comment>
<evidence type="ECO:0000256" key="2">
    <source>
        <dbReference type="ARBA" id="ARBA00004713"/>
    </source>
</evidence>
<comment type="caution">
    <text evidence="17">The sequence shown here is derived from an EMBL/GenBank/DDBJ whole genome shotgun (WGS) entry which is preliminary data.</text>
</comment>
<dbReference type="EMBL" id="JAQOMS010000002">
    <property type="protein sequence ID" value="MDC2889866.1"/>
    <property type="molecule type" value="Genomic_DNA"/>
</dbReference>
<evidence type="ECO:0000256" key="11">
    <source>
        <dbReference type="ARBA" id="ARBA00022985"/>
    </source>
</evidence>
<evidence type="ECO:0000256" key="3">
    <source>
        <dbReference type="ARBA" id="ARBA00010327"/>
    </source>
</evidence>
<keyword evidence="6 15" id="KW-0997">Cell inner membrane</keyword>
<reference evidence="17 18" key="1">
    <citation type="submission" date="2023-01" db="EMBL/GenBank/DDBJ databases">
        <title>Psychrosphaera sp. nov., isolated from marine algae.</title>
        <authorList>
            <person name="Bayburt H."/>
            <person name="Choi B.J."/>
            <person name="Kim J.M."/>
            <person name="Choi D.G."/>
            <person name="Jeon C.O."/>
        </authorList>
    </citation>
    <scope>NUCLEOTIDE SEQUENCE [LARGE SCALE GENOMIC DNA]</scope>
    <source>
        <strain evidence="17 18">G1-22</strain>
    </source>
</reference>
<dbReference type="EC" id="2.7.1.166" evidence="4 15"/>
<dbReference type="InterPro" id="IPR011009">
    <property type="entry name" value="Kinase-like_dom_sf"/>
</dbReference>
<evidence type="ECO:0000256" key="9">
    <source>
        <dbReference type="ARBA" id="ARBA00022777"/>
    </source>
</evidence>
<keyword evidence="11 15" id="KW-0448">Lipopolysaccharide biosynthesis</keyword>
<gene>
    <name evidence="15" type="primary">kdkA</name>
    <name evidence="17" type="ORF">PN838_15210</name>
</gene>
<name>A0ABT5FGI5_9GAMM</name>
<dbReference type="Proteomes" id="UP001528411">
    <property type="component" value="Unassembled WGS sequence"/>
</dbReference>
<keyword evidence="7 15" id="KW-0808">Transferase</keyword>
<evidence type="ECO:0000256" key="6">
    <source>
        <dbReference type="ARBA" id="ARBA00022519"/>
    </source>
</evidence>
<sequence length="211" mass="24518">MGFPEKITGSSQGRFTTYFIDYTDDAGVTKNMVLRHYYRGGMVRYLSKDKFIYTGIEKTRCYLELEMLAKMSALGLPVPVPVAARVQRHGFSLCSNAILIETIAGTKDGFHHLIEGTLADKTWFAMGKTIKRFHDENVFHSDLNIHNILIDNNQNVYLIDFDNCKFREKDDKWPTQNLARLYRSLMKEKRLHECFHFEQSDWQTLLAGYNS</sequence>
<evidence type="ECO:0000256" key="5">
    <source>
        <dbReference type="ARBA" id="ARBA00022475"/>
    </source>
</evidence>
<dbReference type="PROSITE" id="PS50011">
    <property type="entry name" value="PROTEIN_KINASE_DOM"/>
    <property type="match status" value="1"/>
</dbReference>
<dbReference type="Pfam" id="PF06293">
    <property type="entry name" value="Kdo"/>
    <property type="match status" value="1"/>
</dbReference>
<keyword evidence="5 15" id="KW-1003">Cell membrane</keyword>
<keyword evidence="9 15" id="KW-0418">Kinase</keyword>
<dbReference type="RefSeq" id="WP_272181206.1">
    <property type="nucleotide sequence ID" value="NZ_JAQOMS010000002.1"/>
</dbReference>
<dbReference type="NCBIfam" id="NF002475">
    <property type="entry name" value="PRK01723.1"/>
    <property type="match status" value="1"/>
</dbReference>
<keyword evidence="18" id="KW-1185">Reference proteome</keyword>
<evidence type="ECO:0000256" key="7">
    <source>
        <dbReference type="ARBA" id="ARBA00022679"/>
    </source>
</evidence>
<evidence type="ECO:0000259" key="16">
    <source>
        <dbReference type="PROSITE" id="PS50011"/>
    </source>
</evidence>
<proteinExistence type="inferred from homology"/>
<dbReference type="InterPro" id="IPR022826">
    <property type="entry name" value="KDO_kinase"/>
</dbReference>
<evidence type="ECO:0000256" key="12">
    <source>
        <dbReference type="ARBA" id="ARBA00023136"/>
    </source>
</evidence>